<comment type="caution">
    <text evidence="1">The sequence shown here is derived from an EMBL/GenBank/DDBJ whole genome shotgun (WGS) entry which is preliminary data.</text>
</comment>
<evidence type="ECO:0000313" key="1">
    <source>
        <dbReference type="EMBL" id="KAJ8306480.1"/>
    </source>
</evidence>
<organism evidence="1 2">
    <name type="scientific">Tegillarca granosa</name>
    <name type="common">Malaysian cockle</name>
    <name type="synonym">Anadara granosa</name>
    <dbReference type="NCBI Taxonomy" id="220873"/>
    <lineage>
        <taxon>Eukaryota</taxon>
        <taxon>Metazoa</taxon>
        <taxon>Spiralia</taxon>
        <taxon>Lophotrochozoa</taxon>
        <taxon>Mollusca</taxon>
        <taxon>Bivalvia</taxon>
        <taxon>Autobranchia</taxon>
        <taxon>Pteriomorphia</taxon>
        <taxon>Arcoida</taxon>
        <taxon>Arcoidea</taxon>
        <taxon>Arcidae</taxon>
        <taxon>Tegillarca</taxon>
    </lineage>
</organism>
<name>A0ABQ9ESV1_TEGGR</name>
<dbReference type="Proteomes" id="UP001217089">
    <property type="component" value="Unassembled WGS sequence"/>
</dbReference>
<accession>A0ABQ9ESV1</accession>
<protein>
    <submittedName>
        <fullName evidence="1">Uncharacterized protein</fullName>
    </submittedName>
</protein>
<evidence type="ECO:0000313" key="2">
    <source>
        <dbReference type="Proteomes" id="UP001217089"/>
    </source>
</evidence>
<feature type="non-terminal residue" evidence="1">
    <location>
        <position position="1"/>
    </location>
</feature>
<gene>
    <name evidence="1" type="ORF">KUTeg_017025</name>
</gene>
<sequence>CYPITGDDNPDAGNCQEVSNTTLSFPDCCPKLECATASPLTTVAPTGQCDDYKTCYDRSNSYSCGIWYNMTNGCQLGVDDLIYNITTISCRKTCK</sequence>
<dbReference type="EMBL" id="JARBDR010000813">
    <property type="protein sequence ID" value="KAJ8306480.1"/>
    <property type="molecule type" value="Genomic_DNA"/>
</dbReference>
<proteinExistence type="predicted"/>
<keyword evidence="2" id="KW-1185">Reference proteome</keyword>
<reference evidence="1 2" key="1">
    <citation type="submission" date="2022-12" db="EMBL/GenBank/DDBJ databases">
        <title>Chromosome-level genome of Tegillarca granosa.</title>
        <authorList>
            <person name="Kim J."/>
        </authorList>
    </citation>
    <scope>NUCLEOTIDE SEQUENCE [LARGE SCALE GENOMIC DNA]</scope>
    <source>
        <strain evidence="1">Teg-2019</strain>
        <tissue evidence="1">Adductor muscle</tissue>
    </source>
</reference>